<reference evidence="5 6" key="1">
    <citation type="submission" date="2019-03" db="EMBL/GenBank/DDBJ databases">
        <title>Genomic analyses of the natural microbiome of Caenorhabditis elegans.</title>
        <authorList>
            <person name="Samuel B."/>
        </authorList>
    </citation>
    <scope>NUCLEOTIDE SEQUENCE [LARGE SCALE GENOMIC DNA]</scope>
    <source>
        <strain evidence="5 6">JUb89</strain>
    </source>
</reference>
<dbReference type="SUPFAM" id="SSF51182">
    <property type="entry name" value="RmlC-like cupins"/>
    <property type="match status" value="1"/>
</dbReference>
<keyword evidence="3" id="KW-0804">Transcription</keyword>
<keyword evidence="2" id="KW-0238">DNA-binding</keyword>
<dbReference type="EMBL" id="SLVJ01000005">
    <property type="protein sequence ID" value="TCM68407.1"/>
    <property type="molecule type" value="Genomic_DNA"/>
</dbReference>
<evidence type="ECO:0000313" key="5">
    <source>
        <dbReference type="EMBL" id="TCM68407.1"/>
    </source>
</evidence>
<dbReference type="InterPro" id="IPR018062">
    <property type="entry name" value="HTH_AraC-typ_CS"/>
</dbReference>
<gene>
    <name evidence="5" type="ORF">EC844_105111</name>
</gene>
<dbReference type="Pfam" id="PF12852">
    <property type="entry name" value="Cupin_6"/>
    <property type="match status" value="1"/>
</dbReference>
<dbReference type="InterPro" id="IPR011051">
    <property type="entry name" value="RmlC_Cupin_sf"/>
</dbReference>
<dbReference type="InterPro" id="IPR050204">
    <property type="entry name" value="AraC_XylS_family_regulators"/>
</dbReference>
<comment type="caution">
    <text evidence="5">The sequence shown here is derived from an EMBL/GenBank/DDBJ whole genome shotgun (WGS) entry which is preliminary data.</text>
</comment>
<name>A0A4R1XV45_ACICA</name>
<dbReference type="SUPFAM" id="SSF46689">
    <property type="entry name" value="Homeodomain-like"/>
    <property type="match status" value="2"/>
</dbReference>
<proteinExistence type="predicted"/>
<evidence type="ECO:0000313" key="6">
    <source>
        <dbReference type="Proteomes" id="UP000294963"/>
    </source>
</evidence>
<dbReference type="GO" id="GO:0003700">
    <property type="term" value="F:DNA-binding transcription factor activity"/>
    <property type="evidence" value="ECO:0007669"/>
    <property type="project" value="InterPro"/>
</dbReference>
<dbReference type="SMART" id="SM00342">
    <property type="entry name" value="HTH_ARAC"/>
    <property type="match status" value="1"/>
</dbReference>
<dbReference type="InterPro" id="IPR032783">
    <property type="entry name" value="AraC_lig"/>
</dbReference>
<dbReference type="PRINTS" id="PR00032">
    <property type="entry name" value="HTHARAC"/>
</dbReference>
<sequence>MDALSKILEDIRLNKAEYLYLNTQGEWAFRIQQQQAVLAYIVLSGEMYIHLEHNQTLHAKTGDIVMLASGQAHRCSHLEHQQQLIETVDITAMFDGLQQDVVYLGAAATQHHLIMAIRCNIDTIMAKPLLNALPSYIHLQNLFSQRAPEWLKIGLSFLALETQQILPGRDKIIDHLISILFIECVRDYIIHIEDANNWLSVLSHPQLSNALTAIHTQPEFAWTVESLAEQCCMSRSKFASVFHERVGETPLAYLQQHRLNLACQLLREGQLSIKQIAHQVGYSSDTTFSQSFKKRFELSPNLYRKQFVAVDAQAHDDSDNN</sequence>
<dbReference type="PROSITE" id="PS00041">
    <property type="entry name" value="HTH_ARAC_FAMILY_1"/>
    <property type="match status" value="1"/>
</dbReference>
<evidence type="ECO:0000256" key="1">
    <source>
        <dbReference type="ARBA" id="ARBA00023015"/>
    </source>
</evidence>
<dbReference type="OrthoDB" id="9783876at2"/>
<keyword evidence="1" id="KW-0805">Transcription regulation</keyword>
<keyword evidence="6" id="KW-1185">Reference proteome</keyword>
<evidence type="ECO:0000256" key="3">
    <source>
        <dbReference type="ARBA" id="ARBA00023163"/>
    </source>
</evidence>
<protein>
    <submittedName>
        <fullName evidence="5">AraC family transcriptional regulator</fullName>
    </submittedName>
</protein>
<dbReference type="Proteomes" id="UP000294963">
    <property type="component" value="Unassembled WGS sequence"/>
</dbReference>
<dbReference type="InterPro" id="IPR020449">
    <property type="entry name" value="Tscrpt_reg_AraC-type_HTH"/>
</dbReference>
<evidence type="ECO:0000259" key="4">
    <source>
        <dbReference type="PROSITE" id="PS01124"/>
    </source>
</evidence>
<dbReference type="InterPro" id="IPR009057">
    <property type="entry name" value="Homeodomain-like_sf"/>
</dbReference>
<evidence type="ECO:0000256" key="2">
    <source>
        <dbReference type="ARBA" id="ARBA00023125"/>
    </source>
</evidence>
<dbReference type="GO" id="GO:0043565">
    <property type="term" value="F:sequence-specific DNA binding"/>
    <property type="evidence" value="ECO:0007669"/>
    <property type="project" value="InterPro"/>
</dbReference>
<dbReference type="PANTHER" id="PTHR46796">
    <property type="entry name" value="HTH-TYPE TRANSCRIPTIONAL ACTIVATOR RHAS-RELATED"/>
    <property type="match status" value="1"/>
</dbReference>
<dbReference type="PANTHER" id="PTHR46796:SF7">
    <property type="entry name" value="ARAC FAMILY TRANSCRIPTIONAL REGULATOR"/>
    <property type="match status" value="1"/>
</dbReference>
<organism evidence="5 6">
    <name type="scientific">Acinetobacter calcoaceticus</name>
    <dbReference type="NCBI Taxonomy" id="471"/>
    <lineage>
        <taxon>Bacteria</taxon>
        <taxon>Pseudomonadati</taxon>
        <taxon>Pseudomonadota</taxon>
        <taxon>Gammaproteobacteria</taxon>
        <taxon>Moraxellales</taxon>
        <taxon>Moraxellaceae</taxon>
        <taxon>Acinetobacter</taxon>
        <taxon>Acinetobacter calcoaceticus/baumannii complex</taxon>
    </lineage>
</organism>
<dbReference type="Pfam" id="PF12833">
    <property type="entry name" value="HTH_18"/>
    <property type="match status" value="1"/>
</dbReference>
<dbReference type="Gene3D" id="1.10.10.60">
    <property type="entry name" value="Homeodomain-like"/>
    <property type="match status" value="2"/>
</dbReference>
<dbReference type="AlphaFoldDB" id="A0A4R1XV45"/>
<dbReference type="PROSITE" id="PS01124">
    <property type="entry name" value="HTH_ARAC_FAMILY_2"/>
    <property type="match status" value="1"/>
</dbReference>
<feature type="domain" description="HTH araC/xylS-type" evidence="4">
    <location>
        <begin position="208"/>
        <end position="306"/>
    </location>
</feature>
<dbReference type="InterPro" id="IPR018060">
    <property type="entry name" value="HTH_AraC"/>
</dbReference>
<accession>A0A4R1XV45</accession>